<dbReference type="InterPro" id="IPR020556">
    <property type="entry name" value="Amidase_CS"/>
</dbReference>
<dbReference type="Pfam" id="PF01425">
    <property type="entry name" value="Amidase"/>
    <property type="match status" value="1"/>
</dbReference>
<dbReference type="EMBL" id="JAKOOW010000008">
    <property type="protein sequence ID" value="MCG6503399.1"/>
    <property type="molecule type" value="Genomic_DNA"/>
</dbReference>
<dbReference type="InterPro" id="IPR023631">
    <property type="entry name" value="Amidase_dom"/>
</dbReference>
<feature type="domain" description="Amidase" evidence="11">
    <location>
        <begin position="25"/>
        <end position="465"/>
    </location>
</feature>
<dbReference type="RefSeq" id="WP_238745720.1">
    <property type="nucleotide sequence ID" value="NZ_JAKOOW010000008.1"/>
</dbReference>
<dbReference type="EC" id="6.3.5.7" evidence="3 10"/>
<evidence type="ECO:0000259" key="11">
    <source>
        <dbReference type="Pfam" id="PF01425"/>
    </source>
</evidence>
<protein>
    <recommendedName>
        <fullName evidence="4 10">Glutamyl-tRNA(Gln) amidotransferase subunit A</fullName>
        <shortName evidence="10">Glu-ADT subunit A</shortName>
        <ecNumber evidence="3 10">6.3.5.7</ecNumber>
    </recommendedName>
</protein>
<name>A0ABS9NKS2_9NEIS</name>
<evidence type="ECO:0000256" key="10">
    <source>
        <dbReference type="HAMAP-Rule" id="MF_00120"/>
    </source>
</evidence>
<keyword evidence="7 10" id="KW-0067">ATP-binding</keyword>
<comment type="caution">
    <text evidence="12">The sequence shown here is derived from an EMBL/GenBank/DDBJ whole genome shotgun (WGS) entry which is preliminary data.</text>
</comment>
<accession>A0ABS9NKS2</accession>
<feature type="active site" description="Charge relay system" evidence="10">
    <location>
        <position position="77"/>
    </location>
</feature>
<dbReference type="Gene3D" id="3.90.1300.10">
    <property type="entry name" value="Amidase signature (AS) domain"/>
    <property type="match status" value="1"/>
</dbReference>
<sequence>MTTPYTLKQASELLQSKQISAVELAGEYLKAIAARNAAINGYITLDEEKTLAEARAADARIAAGEATALTGVPIAYKDIFCQTGWRSACASKMLDNFVSPYTATVVQNLLDQGMVTLGRTNMDEFAMGSANENSYYGATKNPWNTAHVPGGSSGGSAAVIAARLAPASLGSDTGGSIRQPASHCGITGLKPTYGTVSRFGMIAYASSLDQAGPMAQTAEDCAILLNAMAGFDERDSTSLERENEDYTRDLNRPLKGLKIGLPKEYFGDGCEADVKTALHNTIAILREQGAETVEVSLPQTALSIPAYYVLASAEASTNLSRYDGVRYGHRAAEFANLEEMYANTRAEGFGSEVKRRIMIGTYVLSHGYYDAYYIKAQKLRRLVANDFQTAFADCDLILGPTAPSSAPQIGSHGGDPLKAYLSDIYTIAVNLAGLPALSLPAGFCRNGLPIGVQLIGNHFSEARLLNAAHQIQLASDWHTKAPAL</sequence>
<evidence type="ECO:0000256" key="5">
    <source>
        <dbReference type="ARBA" id="ARBA00022598"/>
    </source>
</evidence>
<evidence type="ECO:0000313" key="13">
    <source>
        <dbReference type="Proteomes" id="UP001298424"/>
    </source>
</evidence>
<evidence type="ECO:0000313" key="12">
    <source>
        <dbReference type="EMBL" id="MCG6503399.1"/>
    </source>
</evidence>
<dbReference type="Proteomes" id="UP001298424">
    <property type="component" value="Unassembled WGS sequence"/>
</dbReference>
<comment type="similarity">
    <text evidence="1 10">Belongs to the amidase family. GatA subfamily.</text>
</comment>
<evidence type="ECO:0000256" key="9">
    <source>
        <dbReference type="ARBA" id="ARBA00047407"/>
    </source>
</evidence>
<dbReference type="InterPro" id="IPR000120">
    <property type="entry name" value="Amidase"/>
</dbReference>
<dbReference type="InterPro" id="IPR036928">
    <property type="entry name" value="AS_sf"/>
</dbReference>
<keyword evidence="8 10" id="KW-0648">Protein biosynthesis</keyword>
<organism evidence="12 13">
    <name type="scientific">Kingella pumchi</name>
    <dbReference type="NCBI Taxonomy" id="2779506"/>
    <lineage>
        <taxon>Bacteria</taxon>
        <taxon>Pseudomonadati</taxon>
        <taxon>Pseudomonadota</taxon>
        <taxon>Betaproteobacteria</taxon>
        <taxon>Neisseriales</taxon>
        <taxon>Neisseriaceae</taxon>
        <taxon>Kingella</taxon>
    </lineage>
</organism>
<reference evidence="12 13" key="1">
    <citation type="submission" date="2022-02" db="EMBL/GenBank/DDBJ databases">
        <title>Genome sequence data of Kingella unionensis sp. nov. strain CICC 24913 (CCUG 75125).</title>
        <authorList>
            <person name="Xiao M."/>
        </authorList>
    </citation>
    <scope>NUCLEOTIDE SEQUENCE [LARGE SCALE GENOMIC DNA]</scope>
    <source>
        <strain evidence="12 13">CICC 24913</strain>
    </source>
</reference>
<evidence type="ECO:0000256" key="8">
    <source>
        <dbReference type="ARBA" id="ARBA00022917"/>
    </source>
</evidence>
<evidence type="ECO:0000256" key="1">
    <source>
        <dbReference type="ARBA" id="ARBA00008069"/>
    </source>
</evidence>
<comment type="subunit">
    <text evidence="2 10">Heterotrimer of A, B and C subunits.</text>
</comment>
<dbReference type="PANTHER" id="PTHR11895">
    <property type="entry name" value="TRANSAMIDASE"/>
    <property type="match status" value="1"/>
</dbReference>
<feature type="active site" description="Acyl-ester intermediate" evidence="10">
    <location>
        <position position="176"/>
    </location>
</feature>
<evidence type="ECO:0000256" key="2">
    <source>
        <dbReference type="ARBA" id="ARBA00011123"/>
    </source>
</evidence>
<feature type="active site" description="Charge relay system" evidence="10">
    <location>
        <position position="152"/>
    </location>
</feature>
<evidence type="ECO:0000256" key="6">
    <source>
        <dbReference type="ARBA" id="ARBA00022741"/>
    </source>
</evidence>
<keyword evidence="5 10" id="KW-0436">Ligase</keyword>
<dbReference type="HAMAP" id="MF_00120">
    <property type="entry name" value="GatA"/>
    <property type="match status" value="1"/>
</dbReference>
<keyword evidence="6 10" id="KW-0547">Nucleotide-binding</keyword>
<proteinExistence type="inferred from homology"/>
<dbReference type="InterPro" id="IPR004412">
    <property type="entry name" value="GatA"/>
</dbReference>
<comment type="function">
    <text evidence="10">Allows the formation of correctly charged Gln-tRNA(Gln) through the transamidation of misacylated Glu-tRNA(Gln) in organisms which lack glutaminyl-tRNA synthetase. The reaction takes place in the presence of glutamine and ATP through an activated gamma-phospho-Glu-tRNA(Gln).</text>
</comment>
<evidence type="ECO:0000256" key="4">
    <source>
        <dbReference type="ARBA" id="ARBA00014428"/>
    </source>
</evidence>
<dbReference type="PANTHER" id="PTHR11895:SF151">
    <property type="entry name" value="GLUTAMYL-TRNA(GLN) AMIDOTRANSFERASE SUBUNIT A"/>
    <property type="match status" value="1"/>
</dbReference>
<comment type="catalytic activity">
    <reaction evidence="9 10">
        <text>L-glutamyl-tRNA(Gln) + L-glutamine + ATP + H2O = L-glutaminyl-tRNA(Gln) + L-glutamate + ADP + phosphate + H(+)</text>
        <dbReference type="Rhea" id="RHEA:17521"/>
        <dbReference type="Rhea" id="RHEA-COMP:9681"/>
        <dbReference type="Rhea" id="RHEA-COMP:9684"/>
        <dbReference type="ChEBI" id="CHEBI:15377"/>
        <dbReference type="ChEBI" id="CHEBI:15378"/>
        <dbReference type="ChEBI" id="CHEBI:29985"/>
        <dbReference type="ChEBI" id="CHEBI:30616"/>
        <dbReference type="ChEBI" id="CHEBI:43474"/>
        <dbReference type="ChEBI" id="CHEBI:58359"/>
        <dbReference type="ChEBI" id="CHEBI:78520"/>
        <dbReference type="ChEBI" id="CHEBI:78521"/>
        <dbReference type="ChEBI" id="CHEBI:456216"/>
        <dbReference type="EC" id="6.3.5.7"/>
    </reaction>
</comment>
<gene>
    <name evidence="10 12" type="primary">gatA</name>
    <name evidence="12" type="ORF">MB824_02675</name>
</gene>
<dbReference type="SUPFAM" id="SSF75304">
    <property type="entry name" value="Amidase signature (AS) enzymes"/>
    <property type="match status" value="1"/>
</dbReference>
<dbReference type="NCBIfam" id="TIGR00132">
    <property type="entry name" value="gatA"/>
    <property type="match status" value="1"/>
</dbReference>
<keyword evidence="13" id="KW-1185">Reference proteome</keyword>
<evidence type="ECO:0000256" key="3">
    <source>
        <dbReference type="ARBA" id="ARBA00012739"/>
    </source>
</evidence>
<dbReference type="PROSITE" id="PS00571">
    <property type="entry name" value="AMIDASES"/>
    <property type="match status" value="1"/>
</dbReference>
<evidence type="ECO:0000256" key="7">
    <source>
        <dbReference type="ARBA" id="ARBA00022840"/>
    </source>
</evidence>